<evidence type="ECO:0000259" key="1">
    <source>
        <dbReference type="SMART" id="SM00850"/>
    </source>
</evidence>
<dbReference type="KEGG" id="senf:GJR95_31820"/>
<evidence type="ECO:0000313" key="3">
    <source>
        <dbReference type="Proteomes" id="UP000464577"/>
    </source>
</evidence>
<gene>
    <name evidence="2" type="ORF">GJR95_31820</name>
</gene>
<feature type="domain" description="HTH LytTR-type" evidence="1">
    <location>
        <begin position="5"/>
        <end position="97"/>
    </location>
</feature>
<protein>
    <recommendedName>
        <fullName evidence="1">HTH LytTR-type domain-containing protein</fullName>
    </recommendedName>
</protein>
<dbReference type="EMBL" id="CP045997">
    <property type="protein sequence ID" value="QHV99321.1"/>
    <property type="molecule type" value="Genomic_DNA"/>
</dbReference>
<dbReference type="RefSeq" id="WP_162389725.1">
    <property type="nucleotide sequence ID" value="NZ_CP045997.1"/>
</dbReference>
<dbReference type="Proteomes" id="UP000464577">
    <property type="component" value="Chromosome"/>
</dbReference>
<dbReference type="InterPro" id="IPR007492">
    <property type="entry name" value="LytTR_DNA-bd_dom"/>
</dbReference>
<name>A0A6P1W1L0_9BACT</name>
<sequence length="112" mass="12944">MIHINKPVVYLTGDTNYTRIHYTDGSQELISFTIKLMVVRVLNLIRIHKRMAINPLFLVDVQLSNSRRATVLMRCGNTEIELVVGRRRITEVREALKSQNWVAPLVEAQLED</sequence>
<proteinExistence type="predicted"/>
<organism evidence="2 3">
    <name type="scientific">Spirosoma endbachense</name>
    <dbReference type="NCBI Taxonomy" id="2666025"/>
    <lineage>
        <taxon>Bacteria</taxon>
        <taxon>Pseudomonadati</taxon>
        <taxon>Bacteroidota</taxon>
        <taxon>Cytophagia</taxon>
        <taxon>Cytophagales</taxon>
        <taxon>Cytophagaceae</taxon>
        <taxon>Spirosoma</taxon>
    </lineage>
</organism>
<dbReference type="Gene3D" id="2.40.50.1020">
    <property type="entry name" value="LytTr DNA-binding domain"/>
    <property type="match status" value="1"/>
</dbReference>
<evidence type="ECO:0000313" key="2">
    <source>
        <dbReference type="EMBL" id="QHV99321.1"/>
    </source>
</evidence>
<accession>A0A6P1W1L0</accession>
<dbReference type="SMART" id="SM00850">
    <property type="entry name" value="LytTR"/>
    <property type="match status" value="1"/>
</dbReference>
<dbReference type="Pfam" id="PF04397">
    <property type="entry name" value="LytTR"/>
    <property type="match status" value="1"/>
</dbReference>
<dbReference type="GO" id="GO:0003677">
    <property type="term" value="F:DNA binding"/>
    <property type="evidence" value="ECO:0007669"/>
    <property type="project" value="InterPro"/>
</dbReference>
<keyword evidence="3" id="KW-1185">Reference proteome</keyword>
<dbReference type="AlphaFoldDB" id="A0A6P1W1L0"/>
<reference evidence="2 3" key="1">
    <citation type="submission" date="2019-11" db="EMBL/GenBank/DDBJ databases">
        <title>Spirosoma endbachense sp. nov., isolated from a natural salt meadow.</title>
        <authorList>
            <person name="Rojas J."/>
            <person name="Ambika Manirajan B."/>
            <person name="Ratering S."/>
            <person name="Suarez C."/>
            <person name="Geissler-Plaum R."/>
            <person name="Schnell S."/>
        </authorList>
    </citation>
    <scope>NUCLEOTIDE SEQUENCE [LARGE SCALE GENOMIC DNA]</scope>
    <source>
        <strain evidence="2 3">I-24</strain>
    </source>
</reference>